<evidence type="ECO:0000313" key="1">
    <source>
        <dbReference type="EMBL" id="CDW81896.1"/>
    </source>
</evidence>
<dbReference type="Proteomes" id="UP000039865">
    <property type="component" value="Unassembled WGS sequence"/>
</dbReference>
<organism evidence="1 2">
    <name type="scientific">Stylonychia lemnae</name>
    <name type="common">Ciliate</name>
    <dbReference type="NCBI Taxonomy" id="5949"/>
    <lineage>
        <taxon>Eukaryota</taxon>
        <taxon>Sar</taxon>
        <taxon>Alveolata</taxon>
        <taxon>Ciliophora</taxon>
        <taxon>Intramacronucleata</taxon>
        <taxon>Spirotrichea</taxon>
        <taxon>Stichotrichia</taxon>
        <taxon>Sporadotrichida</taxon>
        <taxon>Oxytrichidae</taxon>
        <taxon>Stylonychinae</taxon>
        <taxon>Stylonychia</taxon>
    </lineage>
</organism>
<protein>
    <submittedName>
        <fullName evidence="1">Uncharacterized protein</fullName>
    </submittedName>
</protein>
<sequence length="123" mass="13679">MADQGHHRNRIHYDPYHLIRVANMALHMLHEAIMNDLKVLVYPFSHEQEKYAVIKSNAQGQTQAANSVAGPVPRDLPNKIMSLLAILKCQVKQSQTVKASSRIPSAEGVPGYIPYPGYSIAMT</sequence>
<dbReference type="AlphaFoldDB" id="A0A078AJ28"/>
<evidence type="ECO:0000313" key="2">
    <source>
        <dbReference type="Proteomes" id="UP000039865"/>
    </source>
</evidence>
<name>A0A078AJ28_STYLE</name>
<dbReference type="InParanoid" id="A0A078AJ28"/>
<gene>
    <name evidence="1" type="primary">Contig2718.g2921</name>
    <name evidence="1" type="ORF">STYLEM_10920</name>
</gene>
<accession>A0A078AJ28</accession>
<dbReference type="EMBL" id="CCKQ01010390">
    <property type="protein sequence ID" value="CDW81896.1"/>
    <property type="molecule type" value="Genomic_DNA"/>
</dbReference>
<proteinExistence type="predicted"/>
<keyword evidence="2" id="KW-1185">Reference proteome</keyword>
<reference evidence="1 2" key="1">
    <citation type="submission" date="2014-06" db="EMBL/GenBank/DDBJ databases">
        <authorList>
            <person name="Swart Estienne"/>
        </authorList>
    </citation>
    <scope>NUCLEOTIDE SEQUENCE [LARGE SCALE GENOMIC DNA]</scope>
    <source>
        <strain evidence="1 2">130c</strain>
    </source>
</reference>